<evidence type="ECO:0000256" key="5">
    <source>
        <dbReference type="ARBA" id="ARBA00023295"/>
    </source>
</evidence>
<comment type="similarity">
    <text evidence="1 7">Belongs to the glycosyl hydrolase 43 family.</text>
</comment>
<protein>
    <submittedName>
        <fullName evidence="8">Family 43 glycosylhydrolase</fullName>
    </submittedName>
</protein>
<evidence type="ECO:0000256" key="2">
    <source>
        <dbReference type="ARBA" id="ARBA00022651"/>
    </source>
</evidence>
<dbReference type="EMBL" id="JACYFG010000036">
    <property type="protein sequence ID" value="MBD5780688.1"/>
    <property type="molecule type" value="Genomic_DNA"/>
</dbReference>
<evidence type="ECO:0000313" key="8">
    <source>
        <dbReference type="EMBL" id="MBD5780688.1"/>
    </source>
</evidence>
<dbReference type="PANTHER" id="PTHR43772">
    <property type="entry name" value="ENDO-1,4-BETA-XYLANASE"/>
    <property type="match status" value="1"/>
</dbReference>
<dbReference type="AlphaFoldDB" id="A0A927IIE7"/>
<evidence type="ECO:0000256" key="1">
    <source>
        <dbReference type="ARBA" id="ARBA00009865"/>
    </source>
</evidence>
<evidence type="ECO:0000256" key="3">
    <source>
        <dbReference type="ARBA" id="ARBA00022801"/>
    </source>
</evidence>
<keyword evidence="2" id="KW-0858">Xylan degradation</keyword>
<dbReference type="SUPFAM" id="SSF75005">
    <property type="entry name" value="Arabinanase/levansucrase/invertase"/>
    <property type="match status" value="1"/>
</dbReference>
<dbReference type="PANTHER" id="PTHR43772:SF2">
    <property type="entry name" value="PUTATIVE (AFU_ORTHOLOGUE AFUA_2G04480)-RELATED"/>
    <property type="match status" value="1"/>
</dbReference>
<sequence length="443" mass="49991">MMNSTPTLPITLERLQGYGVTDPQVRIYQDTAYLYASHDEHPENTEFVMPDWQVWSSKDLVNWQYEATLSPEDTYIGAPFKGCWAGDSIYKNGIYYWCFSAVDKSTDKHEIGLVSAPSPTGPWTDPIGEAWIPHDSAPTHVYDPGFLQEDDGTTYIVFGVWDYYIARLEGDMSGLAETPRKLEILDPRGPYGEGTTDDKPFLHKHGNLYYLSWGAFYATSENLYGPYQYRGCLIDEKLMDSSFAEKTWPHGPQQGRHGSFFDWNGQSYFMYCDMSFSGNRYYRGSWISYVHYRENGEIAPIEITSEAVGRYTAGKPIPAANFSDGNGIQKVENPDGRLSIAPIERGAQVSYPNIRDISTPSVDVILRFSKSSDSQTIKISNGHHHCGEAIPINATEVHYRIDAFVPHDGITLQFCEVKTESIQLDYLTVAEHQQRLAIHNAGS</sequence>
<keyword evidence="5 7" id="KW-0326">Glycosidase</keyword>
<dbReference type="Gene3D" id="2.115.10.20">
    <property type="entry name" value="Glycosyl hydrolase domain, family 43"/>
    <property type="match status" value="1"/>
</dbReference>
<gene>
    <name evidence="8" type="ORF">IEN85_14405</name>
</gene>
<reference evidence="8" key="1">
    <citation type="submission" date="2020-09" db="EMBL/GenBank/DDBJ databases">
        <title>Pelagicoccus enzymogenes sp. nov. with an EPS production, isolated from marine sediment.</title>
        <authorList>
            <person name="Feng X."/>
        </authorList>
    </citation>
    <scope>NUCLEOTIDE SEQUENCE</scope>
    <source>
        <strain evidence="8">NFK12</strain>
    </source>
</reference>
<dbReference type="InterPro" id="IPR052176">
    <property type="entry name" value="Glycosyl_Hydrlase_43_Enz"/>
</dbReference>
<dbReference type="GO" id="GO:0045493">
    <property type="term" value="P:xylan catabolic process"/>
    <property type="evidence" value="ECO:0007669"/>
    <property type="project" value="UniProtKB-KW"/>
</dbReference>
<organism evidence="8 9">
    <name type="scientific">Pelagicoccus enzymogenes</name>
    <dbReference type="NCBI Taxonomy" id="2773457"/>
    <lineage>
        <taxon>Bacteria</taxon>
        <taxon>Pseudomonadati</taxon>
        <taxon>Verrucomicrobiota</taxon>
        <taxon>Opitutia</taxon>
        <taxon>Puniceicoccales</taxon>
        <taxon>Pelagicoccaceae</taxon>
        <taxon>Pelagicoccus</taxon>
    </lineage>
</organism>
<evidence type="ECO:0000256" key="7">
    <source>
        <dbReference type="RuleBase" id="RU361187"/>
    </source>
</evidence>
<dbReference type="RefSeq" id="WP_191617784.1">
    <property type="nucleotide sequence ID" value="NZ_JACYFG010000036.1"/>
</dbReference>
<keyword evidence="4" id="KW-0119">Carbohydrate metabolism</keyword>
<keyword evidence="9" id="KW-1185">Reference proteome</keyword>
<accession>A0A927IIE7</accession>
<dbReference type="GO" id="GO:0004553">
    <property type="term" value="F:hydrolase activity, hydrolyzing O-glycosyl compounds"/>
    <property type="evidence" value="ECO:0007669"/>
    <property type="project" value="InterPro"/>
</dbReference>
<dbReference type="CDD" id="cd08990">
    <property type="entry name" value="GH43_AXH_like"/>
    <property type="match status" value="1"/>
</dbReference>
<proteinExistence type="inferred from homology"/>
<evidence type="ECO:0000313" key="9">
    <source>
        <dbReference type="Proteomes" id="UP000622317"/>
    </source>
</evidence>
<dbReference type="Pfam" id="PF04616">
    <property type="entry name" value="Glyco_hydro_43"/>
    <property type="match status" value="1"/>
</dbReference>
<keyword evidence="2" id="KW-0624">Polysaccharide degradation</keyword>
<keyword evidence="3 7" id="KW-0378">Hydrolase</keyword>
<dbReference type="Proteomes" id="UP000622317">
    <property type="component" value="Unassembled WGS sequence"/>
</dbReference>
<evidence type="ECO:0000256" key="6">
    <source>
        <dbReference type="PIRSR" id="PIRSR606710-2"/>
    </source>
</evidence>
<name>A0A927IIE7_9BACT</name>
<evidence type="ECO:0000256" key="4">
    <source>
        <dbReference type="ARBA" id="ARBA00023277"/>
    </source>
</evidence>
<dbReference type="InterPro" id="IPR006710">
    <property type="entry name" value="Glyco_hydro_43"/>
</dbReference>
<comment type="caution">
    <text evidence="8">The sequence shown here is derived from an EMBL/GenBank/DDBJ whole genome shotgun (WGS) entry which is preliminary data.</text>
</comment>
<dbReference type="InterPro" id="IPR023296">
    <property type="entry name" value="Glyco_hydro_beta-prop_sf"/>
</dbReference>
<feature type="site" description="Important for catalytic activity, responsible for pKa modulation of the active site Glu and correct orientation of both the proton donor and substrate" evidence="6">
    <location>
        <position position="143"/>
    </location>
</feature>